<dbReference type="Proteomes" id="UP001589896">
    <property type="component" value="Unassembled WGS sequence"/>
</dbReference>
<dbReference type="InterPro" id="IPR012902">
    <property type="entry name" value="N_methyl_site"/>
</dbReference>
<dbReference type="PROSITE" id="PS00409">
    <property type="entry name" value="PROKAR_NTER_METHYL"/>
    <property type="match status" value="1"/>
</dbReference>
<keyword evidence="4" id="KW-1185">Reference proteome</keyword>
<feature type="region of interest" description="Disordered" evidence="1">
    <location>
        <begin position="179"/>
        <end position="199"/>
    </location>
</feature>
<evidence type="ECO:0000313" key="3">
    <source>
        <dbReference type="EMBL" id="MFC0680718.1"/>
    </source>
</evidence>
<keyword evidence="2" id="KW-0472">Membrane</keyword>
<keyword evidence="2" id="KW-1133">Transmembrane helix</keyword>
<evidence type="ECO:0000256" key="1">
    <source>
        <dbReference type="SAM" id="MobiDB-lite"/>
    </source>
</evidence>
<dbReference type="Pfam" id="PF07963">
    <property type="entry name" value="N_methyl"/>
    <property type="match status" value="1"/>
</dbReference>
<evidence type="ECO:0000313" key="4">
    <source>
        <dbReference type="Proteomes" id="UP001589896"/>
    </source>
</evidence>
<keyword evidence="2" id="KW-0812">Transmembrane</keyword>
<name>A0ABV6RUS4_9GAMM</name>
<protein>
    <submittedName>
        <fullName evidence="3">Type II secretion system protein J</fullName>
    </submittedName>
</protein>
<dbReference type="EMBL" id="JBHLTG010000006">
    <property type="protein sequence ID" value="MFC0680718.1"/>
    <property type="molecule type" value="Genomic_DNA"/>
</dbReference>
<reference evidence="3 4" key="1">
    <citation type="submission" date="2024-09" db="EMBL/GenBank/DDBJ databases">
        <authorList>
            <person name="Sun Q."/>
            <person name="Mori K."/>
        </authorList>
    </citation>
    <scope>NUCLEOTIDE SEQUENCE [LARGE SCALE GENOMIC DNA]</scope>
    <source>
        <strain evidence="3 4">KCTC 23076</strain>
    </source>
</reference>
<comment type="caution">
    <text evidence="3">The sequence shown here is derived from an EMBL/GenBank/DDBJ whole genome shotgun (WGS) entry which is preliminary data.</text>
</comment>
<gene>
    <name evidence="3" type="ORF">ACFFGH_23040</name>
</gene>
<accession>A0ABV6RUS4</accession>
<dbReference type="NCBIfam" id="TIGR02532">
    <property type="entry name" value="IV_pilin_GFxxxE"/>
    <property type="match status" value="1"/>
</dbReference>
<dbReference type="RefSeq" id="WP_386672718.1">
    <property type="nucleotide sequence ID" value="NZ_JBHLTG010000006.1"/>
</dbReference>
<organism evidence="3 4">
    <name type="scientific">Lysobacter korlensis</name>
    <dbReference type="NCBI Taxonomy" id="553636"/>
    <lineage>
        <taxon>Bacteria</taxon>
        <taxon>Pseudomonadati</taxon>
        <taxon>Pseudomonadota</taxon>
        <taxon>Gammaproteobacteria</taxon>
        <taxon>Lysobacterales</taxon>
        <taxon>Lysobacteraceae</taxon>
        <taxon>Lysobacter</taxon>
    </lineage>
</organism>
<feature type="transmembrane region" description="Helical" evidence="2">
    <location>
        <begin position="12"/>
        <end position="35"/>
    </location>
</feature>
<evidence type="ECO:0000256" key="2">
    <source>
        <dbReference type="SAM" id="Phobius"/>
    </source>
</evidence>
<proteinExistence type="predicted"/>
<sequence length="199" mass="20422">MSARPREDRGFTLIELMVSSALLVLVLSAVGGMLISSMSAEDTVRDTTSAARSGQLAAATLTKGVRQARAVEVTTPFAGAVLVRTLIIDDPTVGSARAHCEAWVFAGGEIRTQRSATAIPAPVSVAATSGWTLLTSGVQPVAGRAIASANGAGVDIAFQVSHDDGPKALIETQAVSRQADPVSGDLAPLPAPLEEDQCF</sequence>